<dbReference type="Proteomes" id="UP000279236">
    <property type="component" value="Unassembled WGS sequence"/>
</dbReference>
<dbReference type="AlphaFoldDB" id="A0A427XJI9"/>
<feature type="region of interest" description="Disordered" evidence="2">
    <location>
        <begin position="807"/>
        <end position="849"/>
    </location>
</feature>
<dbReference type="GeneID" id="39586457"/>
<feature type="compositionally biased region" description="Basic residues" evidence="2">
    <location>
        <begin position="675"/>
        <end position="692"/>
    </location>
</feature>
<feature type="region of interest" description="Disordered" evidence="2">
    <location>
        <begin position="585"/>
        <end position="604"/>
    </location>
</feature>
<evidence type="ECO:0000313" key="5">
    <source>
        <dbReference type="Proteomes" id="UP000279236"/>
    </source>
</evidence>
<organism evidence="4 5">
    <name type="scientific">Apiotrichum porosum</name>
    <dbReference type="NCBI Taxonomy" id="105984"/>
    <lineage>
        <taxon>Eukaryota</taxon>
        <taxon>Fungi</taxon>
        <taxon>Dikarya</taxon>
        <taxon>Basidiomycota</taxon>
        <taxon>Agaricomycotina</taxon>
        <taxon>Tremellomycetes</taxon>
        <taxon>Trichosporonales</taxon>
        <taxon>Trichosporonaceae</taxon>
        <taxon>Apiotrichum</taxon>
    </lineage>
</organism>
<protein>
    <recommendedName>
        <fullName evidence="3">BAG domain-containing protein</fullName>
    </recommendedName>
</protein>
<dbReference type="STRING" id="105984.A0A427XJI9"/>
<evidence type="ECO:0000259" key="3">
    <source>
        <dbReference type="Pfam" id="PF02179"/>
    </source>
</evidence>
<dbReference type="Pfam" id="PF02179">
    <property type="entry name" value="BAG"/>
    <property type="match status" value="1"/>
</dbReference>
<feature type="compositionally biased region" description="Basic and acidic residues" evidence="2">
    <location>
        <begin position="585"/>
        <end position="602"/>
    </location>
</feature>
<dbReference type="RefSeq" id="XP_028474135.1">
    <property type="nucleotide sequence ID" value="XM_028617672.1"/>
</dbReference>
<dbReference type="SUPFAM" id="SSF63491">
    <property type="entry name" value="BAG domain"/>
    <property type="match status" value="1"/>
</dbReference>
<accession>A0A427XJI9</accession>
<dbReference type="InterPro" id="IPR036533">
    <property type="entry name" value="BAG_dom_sf"/>
</dbReference>
<evidence type="ECO:0000256" key="2">
    <source>
        <dbReference type="SAM" id="MobiDB-lite"/>
    </source>
</evidence>
<feature type="compositionally biased region" description="Basic and acidic residues" evidence="2">
    <location>
        <begin position="807"/>
        <end position="823"/>
    </location>
</feature>
<name>A0A427XJI9_9TREE</name>
<dbReference type="EMBL" id="RSCE01000011">
    <property type="protein sequence ID" value="RSH78988.1"/>
    <property type="molecule type" value="Genomic_DNA"/>
</dbReference>
<feature type="region of interest" description="Disordered" evidence="2">
    <location>
        <begin position="670"/>
        <end position="713"/>
    </location>
</feature>
<dbReference type="GO" id="GO:0051087">
    <property type="term" value="F:protein-folding chaperone binding"/>
    <property type="evidence" value="ECO:0007669"/>
    <property type="project" value="InterPro"/>
</dbReference>
<proteinExistence type="predicted"/>
<feature type="coiled-coil region" evidence="1">
    <location>
        <begin position="106"/>
        <end position="166"/>
    </location>
</feature>
<evidence type="ECO:0000313" key="4">
    <source>
        <dbReference type="EMBL" id="RSH78988.1"/>
    </source>
</evidence>
<sequence>MSFYGHPFVPVQQGYYRPAQAQQASAEQQQQRAASPITVSDLEAEERTALAYLRSVQRRREAAEAAAAIESRQRAAAAQQREIALRAAREQQARAIACARRERAIKEALERERAREAALAHALEQRRRDQIAAAVQAERQRQVAAAHAYERALAEYRARAEQVQTAQAKAHQVHAAAHARAQAEQRVRAPGAPLLAAAPAAREAAAEDNDDDDLAGINSLLGSLFGFNIGSGQESELDARCQCPPAQEPAKVPQRDIAAAPNAATAAALTVPAEHAHAGLNPAAKAFVPEHDDTAATAEDDASFPPGLNSLLNAFLGLQVDPAAQDEKAASGSQQVVGSAVNNLNDILSRWGLEFVPDESATEDLSQVEKLAAAEKTARTIAGEQSASYARKTEDIREAERIAKAEGIAQNIAKHEQAQAAARNPALGEAENLATAVGTAKAISTEDAHYTADKTKDVRAAEQLAKAEGIAARLAAEEQAAAAARNPALGETEKLAAAVNTAKDIQKEDAQYEHDKSNAQDLATTEQLAKAEGIAERLDREEAADAAARNPALGEAEKLATAVNTASDIAKEDFAAIHARDAKKQADYEANKQKQAEADRHVPALPTRVAVHPHPHREPPVVREDFQRAQEPQPQQDFVEGAPFTSTLDNYANMPQALRDILAAVEGSMNDQAAAHKKTKKHRPGRKERQQRKAATATEPAAPETPEEAEARKVAEAQLDTIDAKFAALNTSFTFPPRLVFAASTPDHNQPPLLFNRYNTPYHAQANALLQLILEADGVQSNGDRAIRRRRKDTVAAIEKELESLEARRDQRWHEVSERRERGETDDEDEWTRSSASATESETEGYEVL</sequence>
<evidence type="ECO:0000256" key="1">
    <source>
        <dbReference type="SAM" id="Coils"/>
    </source>
</evidence>
<keyword evidence="1" id="KW-0175">Coiled coil</keyword>
<gene>
    <name evidence="4" type="ORF">EHS24_001914</name>
</gene>
<feature type="compositionally biased region" description="Low complexity" evidence="2">
    <location>
        <begin position="694"/>
        <end position="704"/>
    </location>
</feature>
<comment type="caution">
    <text evidence="4">The sequence shown here is derived from an EMBL/GenBank/DDBJ whole genome shotgun (WGS) entry which is preliminary data.</text>
</comment>
<dbReference type="Gene3D" id="1.20.58.120">
    <property type="entry name" value="BAG domain"/>
    <property type="match status" value="1"/>
</dbReference>
<feature type="domain" description="BAG" evidence="3">
    <location>
        <begin position="766"/>
        <end position="807"/>
    </location>
</feature>
<dbReference type="InterPro" id="IPR003103">
    <property type="entry name" value="BAG_domain"/>
</dbReference>
<dbReference type="OrthoDB" id="2576404at2759"/>
<reference evidence="4 5" key="1">
    <citation type="submission" date="2018-11" db="EMBL/GenBank/DDBJ databases">
        <title>Genome sequence of Apiotrichum porosum DSM 27194.</title>
        <authorList>
            <person name="Aliyu H."/>
            <person name="Gorte O."/>
            <person name="Ochsenreither K."/>
        </authorList>
    </citation>
    <scope>NUCLEOTIDE SEQUENCE [LARGE SCALE GENOMIC DNA]</scope>
    <source>
        <strain evidence="4 5">DSM 27194</strain>
    </source>
</reference>
<keyword evidence="5" id="KW-1185">Reference proteome</keyword>